<keyword evidence="10" id="KW-0966">Cell projection</keyword>
<organism evidence="10 11">
    <name type="scientific">Ornithinibacillus xuwenensis</name>
    <dbReference type="NCBI Taxonomy" id="3144668"/>
    <lineage>
        <taxon>Bacteria</taxon>
        <taxon>Bacillati</taxon>
        <taxon>Bacillota</taxon>
        <taxon>Bacilli</taxon>
        <taxon>Bacillales</taxon>
        <taxon>Bacillaceae</taxon>
        <taxon>Ornithinibacillus</taxon>
    </lineage>
</organism>
<dbReference type="PANTHER" id="PTHR34982">
    <property type="entry name" value="YOP PROTEINS TRANSLOCATION PROTEIN L"/>
    <property type="match status" value="1"/>
</dbReference>
<dbReference type="RefSeq" id="WP_345823898.1">
    <property type="nucleotide sequence ID" value="NZ_JBDIML010000001.1"/>
</dbReference>
<evidence type="ECO:0000256" key="7">
    <source>
        <dbReference type="NCBIfam" id="TIGR03825"/>
    </source>
</evidence>
<proteinExistence type="inferred from homology"/>
<keyword evidence="11" id="KW-1185">Reference proteome</keyword>
<gene>
    <name evidence="10" type="primary">fliH</name>
    <name evidence="10" type="ORF">ABC228_04560</name>
</gene>
<evidence type="ECO:0000256" key="3">
    <source>
        <dbReference type="ARBA" id="ARBA00022448"/>
    </source>
</evidence>
<keyword evidence="4" id="KW-1005">Bacterial flagellum biogenesis</keyword>
<protein>
    <recommendedName>
        <fullName evidence="7">Flagellar assembly protein FliH</fullName>
    </recommendedName>
</protein>
<comment type="caution">
    <text evidence="10">The sequence shown here is derived from an EMBL/GenBank/DDBJ whole genome shotgun (WGS) entry which is preliminary data.</text>
</comment>
<evidence type="ECO:0000256" key="1">
    <source>
        <dbReference type="ARBA" id="ARBA00003041"/>
    </source>
</evidence>
<dbReference type="InterPro" id="IPR018035">
    <property type="entry name" value="Flagellar_FliH/T3SS_HrpE"/>
</dbReference>
<dbReference type="InterPro" id="IPR051472">
    <property type="entry name" value="T3SS_Stator/FliH"/>
</dbReference>
<comment type="function">
    <text evidence="1">Needed for flagellar regrowth and assembly.</text>
</comment>
<feature type="coiled-coil region" evidence="8">
    <location>
        <begin position="14"/>
        <end position="84"/>
    </location>
</feature>
<evidence type="ECO:0000256" key="6">
    <source>
        <dbReference type="ARBA" id="ARBA00023225"/>
    </source>
</evidence>
<comment type="similarity">
    <text evidence="2">Belongs to the FliH family.</text>
</comment>
<dbReference type="Proteomes" id="UP001444625">
    <property type="component" value="Unassembled WGS sequence"/>
</dbReference>
<dbReference type="EMBL" id="JBDIML010000001">
    <property type="protein sequence ID" value="MEN2766450.1"/>
    <property type="molecule type" value="Genomic_DNA"/>
</dbReference>
<keyword evidence="10" id="KW-0282">Flagellum</keyword>
<sequence length="246" mass="28538">MSNSSAEVKRIIQIRQIQRQIDEDENSYEDTIQSQLSKLNEAKEELFKLEEQKKLLHSQTENQIQKLRDDWEQEKLELAEQAKEQGYEEGFNQGKEDSISQYQHLIEEANSITISARKDYEATVEKNEETILNLAIQVAEKIIKKKLAEDPESFLPIVKEAINDIKDQRVLSIYLSPKNYAFVLAQKSELERILDKKTELSIYVNESLEQGSCVIEHPFGKVDASVDTQLSQIQQVLHEIVMENRE</sequence>
<evidence type="ECO:0000313" key="10">
    <source>
        <dbReference type="EMBL" id="MEN2766450.1"/>
    </source>
</evidence>
<evidence type="ECO:0000256" key="4">
    <source>
        <dbReference type="ARBA" id="ARBA00022795"/>
    </source>
</evidence>
<feature type="domain" description="Flagellar assembly protein FliH/Type III secretion system HrpE" evidence="9">
    <location>
        <begin position="107"/>
        <end position="232"/>
    </location>
</feature>
<evidence type="ECO:0000313" key="11">
    <source>
        <dbReference type="Proteomes" id="UP001444625"/>
    </source>
</evidence>
<evidence type="ECO:0000256" key="8">
    <source>
        <dbReference type="SAM" id="Coils"/>
    </source>
</evidence>
<dbReference type="InterPro" id="IPR022524">
    <property type="entry name" value="FliH_Bacilli"/>
</dbReference>
<keyword evidence="5" id="KW-0653">Protein transport</keyword>
<dbReference type="NCBIfam" id="TIGR03825">
    <property type="entry name" value="FliH_bacil"/>
    <property type="match status" value="1"/>
</dbReference>
<dbReference type="Pfam" id="PF02108">
    <property type="entry name" value="FliH"/>
    <property type="match status" value="1"/>
</dbReference>
<keyword evidence="3" id="KW-0813">Transport</keyword>
<keyword evidence="6" id="KW-1006">Bacterial flagellum protein export</keyword>
<accession>A0ABU9XEJ5</accession>
<keyword evidence="8" id="KW-0175">Coiled coil</keyword>
<evidence type="ECO:0000256" key="2">
    <source>
        <dbReference type="ARBA" id="ARBA00006602"/>
    </source>
</evidence>
<keyword evidence="10" id="KW-0969">Cilium</keyword>
<name>A0ABU9XEJ5_9BACI</name>
<dbReference type="PANTHER" id="PTHR34982:SF1">
    <property type="entry name" value="FLAGELLAR ASSEMBLY PROTEIN FLIH"/>
    <property type="match status" value="1"/>
</dbReference>
<evidence type="ECO:0000256" key="5">
    <source>
        <dbReference type="ARBA" id="ARBA00022927"/>
    </source>
</evidence>
<reference evidence="10 11" key="1">
    <citation type="submission" date="2024-05" db="EMBL/GenBank/DDBJ databases">
        <authorList>
            <person name="Haq I."/>
            <person name="Ullah Z."/>
            <person name="Ahmad R."/>
            <person name="Li M."/>
            <person name="Tong Y."/>
        </authorList>
    </citation>
    <scope>NUCLEOTIDE SEQUENCE [LARGE SCALE GENOMIC DNA]</scope>
    <source>
        <strain evidence="10 11">16A2E</strain>
    </source>
</reference>
<evidence type="ECO:0000259" key="9">
    <source>
        <dbReference type="Pfam" id="PF02108"/>
    </source>
</evidence>